<accession>A0A4Q1S8V5</accession>
<feature type="transmembrane region" description="Helical" evidence="1">
    <location>
        <begin position="56"/>
        <end position="78"/>
    </location>
</feature>
<comment type="caution">
    <text evidence="2">The sequence shown here is derived from an EMBL/GenBank/DDBJ whole genome shotgun (WGS) entry which is preliminary data.</text>
</comment>
<evidence type="ECO:0000256" key="1">
    <source>
        <dbReference type="SAM" id="Phobius"/>
    </source>
</evidence>
<proteinExistence type="predicted"/>
<dbReference type="EMBL" id="SDMK01000005">
    <property type="protein sequence ID" value="RXS93440.1"/>
    <property type="molecule type" value="Genomic_DNA"/>
</dbReference>
<reference evidence="2 3" key="1">
    <citation type="journal article" date="2016" name="Int. J. Syst. Evol. Microbiol.">
        <title>Acidipila dinghuensis sp. nov., an acidobacterium isolated from forest soil.</title>
        <authorList>
            <person name="Jiang Y.W."/>
            <person name="Wang J."/>
            <person name="Chen M.H."/>
            <person name="Lv Y.Y."/>
            <person name="Qiu L.H."/>
        </authorList>
    </citation>
    <scope>NUCLEOTIDE SEQUENCE [LARGE SCALE GENOMIC DNA]</scope>
    <source>
        <strain evidence="2 3">DHOF10</strain>
    </source>
</reference>
<keyword evidence="3" id="KW-1185">Reference proteome</keyword>
<organism evidence="2 3">
    <name type="scientific">Silvibacterium dinghuense</name>
    <dbReference type="NCBI Taxonomy" id="1560006"/>
    <lineage>
        <taxon>Bacteria</taxon>
        <taxon>Pseudomonadati</taxon>
        <taxon>Acidobacteriota</taxon>
        <taxon>Terriglobia</taxon>
        <taxon>Terriglobales</taxon>
        <taxon>Acidobacteriaceae</taxon>
        <taxon>Silvibacterium</taxon>
    </lineage>
</organism>
<keyword evidence="1" id="KW-1133">Transmembrane helix</keyword>
<keyword evidence="1" id="KW-0472">Membrane</keyword>
<protein>
    <recommendedName>
        <fullName evidence="4">Holin-X, holin superfamily III</fullName>
    </recommendedName>
</protein>
<feature type="transmembrane region" description="Helical" evidence="1">
    <location>
        <begin position="93"/>
        <end position="113"/>
    </location>
</feature>
<evidence type="ECO:0000313" key="2">
    <source>
        <dbReference type="EMBL" id="RXS93440.1"/>
    </source>
</evidence>
<name>A0A4Q1S8V5_9BACT</name>
<evidence type="ECO:0008006" key="4">
    <source>
        <dbReference type="Google" id="ProtNLM"/>
    </source>
</evidence>
<dbReference type="RefSeq" id="WP_129209983.1">
    <property type="nucleotide sequence ID" value="NZ_BMGU01000002.1"/>
</dbReference>
<keyword evidence="1" id="KW-0812">Transmembrane</keyword>
<dbReference type="AlphaFoldDB" id="A0A4Q1S8V5"/>
<dbReference type="Proteomes" id="UP000290253">
    <property type="component" value="Unassembled WGS sequence"/>
</dbReference>
<evidence type="ECO:0000313" key="3">
    <source>
        <dbReference type="Proteomes" id="UP000290253"/>
    </source>
</evidence>
<gene>
    <name evidence="2" type="ORF">ESZ00_19050</name>
</gene>
<sequence length="129" mass="14147">MSERPTASSSFDPQLIRALAGLDADASMLAVQRTRRAVMVAANERRMARVQAQKQLGMVLLAIGGLLIFLTPAIWLMADDLFEGEHFQDPPTLAVSMVVTFLTAIFAALIVTWRKRESLGGEPRGGEKY</sequence>
<dbReference type="OrthoDB" id="123299at2"/>